<protein>
    <submittedName>
        <fullName evidence="6">Response regulator receiver</fullName>
    </submittedName>
</protein>
<evidence type="ECO:0000259" key="4">
    <source>
        <dbReference type="PROSITE" id="PS51831"/>
    </source>
</evidence>
<dbReference type="CDD" id="cd00077">
    <property type="entry name" value="HDc"/>
    <property type="match status" value="1"/>
</dbReference>
<evidence type="ECO:0000313" key="7">
    <source>
        <dbReference type="Proteomes" id="UP000218765"/>
    </source>
</evidence>
<dbReference type="GO" id="GO:0004112">
    <property type="term" value="F:cyclic-nucleotide phosphodiesterase activity"/>
    <property type="evidence" value="ECO:0007669"/>
    <property type="project" value="UniProtKB-ARBA"/>
</dbReference>
<dbReference type="InterPro" id="IPR003607">
    <property type="entry name" value="HD/PDEase_dom"/>
</dbReference>
<evidence type="ECO:0000313" key="6">
    <source>
        <dbReference type="EMBL" id="BAZ94958.1"/>
    </source>
</evidence>
<feature type="domain" description="HD-GYP" evidence="5">
    <location>
        <begin position="148"/>
        <end position="345"/>
    </location>
</feature>
<dbReference type="PROSITE" id="PS50110">
    <property type="entry name" value="RESPONSE_REGULATORY"/>
    <property type="match status" value="1"/>
</dbReference>
<dbReference type="InterPro" id="IPR037522">
    <property type="entry name" value="HD_GYP_dom"/>
</dbReference>
<evidence type="ECO:0000256" key="1">
    <source>
        <dbReference type="ARBA" id="ARBA00022801"/>
    </source>
</evidence>
<dbReference type="FunFam" id="1.10.3210.10:FF:000018">
    <property type="entry name" value="Two-component system response regulator"/>
    <property type="match status" value="1"/>
</dbReference>
<accession>A0A1Z4VUD0</accession>
<dbReference type="SMART" id="SM00448">
    <property type="entry name" value="REC"/>
    <property type="match status" value="1"/>
</dbReference>
<dbReference type="SUPFAM" id="SSF109604">
    <property type="entry name" value="HD-domain/PDEase-like"/>
    <property type="match status" value="1"/>
</dbReference>
<dbReference type="GO" id="GO:0000160">
    <property type="term" value="P:phosphorelay signal transduction system"/>
    <property type="evidence" value="ECO:0007669"/>
    <property type="project" value="InterPro"/>
</dbReference>
<dbReference type="EMBL" id="AP018052">
    <property type="protein sequence ID" value="BAZ94958.1"/>
    <property type="molecule type" value="Genomic_DNA"/>
</dbReference>
<dbReference type="Gene3D" id="3.40.50.2300">
    <property type="match status" value="1"/>
</dbReference>
<dbReference type="SMART" id="SM00471">
    <property type="entry name" value="HDc"/>
    <property type="match status" value="1"/>
</dbReference>
<feature type="domain" description="Response regulatory" evidence="3">
    <location>
        <begin position="3"/>
        <end position="121"/>
    </location>
</feature>
<feature type="domain" description="HD" evidence="4">
    <location>
        <begin position="170"/>
        <end position="294"/>
    </location>
</feature>
<dbReference type="GO" id="GO:0009214">
    <property type="term" value="P:cyclic nucleotide catabolic process"/>
    <property type="evidence" value="ECO:0007669"/>
    <property type="project" value="UniProtKB-ARBA"/>
</dbReference>
<dbReference type="RefSeq" id="WP_096366992.1">
    <property type="nucleotide sequence ID" value="NZ_AP018052.1"/>
</dbReference>
<dbReference type="OrthoDB" id="9802066at2"/>
<dbReference type="Proteomes" id="UP000218765">
    <property type="component" value="Chromosome"/>
</dbReference>
<sequence>MPTVLIVDDQSESRTTLTELAHTFQHQMRVEAFLNPHEAIRWLTWHAADLVITRYDLPEITGVEFIRRVRELPNCAHLPLIILTEYNDKYARYSALDAGATDSLIEPIDHIECRVRCRNLLTQFSQHKIIRDRNHWLEKQVSEATSAIRVREQETLLRLAKAGEYRDEETGNHVIRMAKYARLIAEELGLSREDCEIIELAAPMHDIGKIGIPDEILLKPGKLPMEEFEIMKQHTVIGYEILKDSPSQFLQMGAVIALGHHEKFNGTGYPNGLRGDEIPLAARIVAVADVYDALTSNRPYKQAWTPREAISFMDRHNGTHFDPRCLEAFHGRLEQVGKIQYLLADPVEEDQHRFSQPDSA</sequence>
<dbReference type="InterPro" id="IPR006674">
    <property type="entry name" value="HD_domain"/>
</dbReference>
<organism evidence="6 7">
    <name type="scientific">Thiohalobacter thiocyanaticus</name>
    <dbReference type="NCBI Taxonomy" id="585455"/>
    <lineage>
        <taxon>Bacteria</taxon>
        <taxon>Pseudomonadati</taxon>
        <taxon>Pseudomonadota</taxon>
        <taxon>Gammaproteobacteria</taxon>
        <taxon>Thiohalobacterales</taxon>
        <taxon>Thiohalobacteraceae</taxon>
        <taxon>Thiohalobacter</taxon>
    </lineage>
</organism>
<proteinExistence type="predicted"/>
<dbReference type="KEGG" id="ttc:FOKN1_2588"/>
<name>A0A1Z4VUD0_9GAMM</name>
<dbReference type="SUPFAM" id="SSF52172">
    <property type="entry name" value="CheY-like"/>
    <property type="match status" value="1"/>
</dbReference>
<dbReference type="PANTHER" id="PTHR45228">
    <property type="entry name" value="CYCLIC DI-GMP PHOSPHODIESTERASE TM_0186-RELATED"/>
    <property type="match status" value="1"/>
</dbReference>
<reference evidence="6 7" key="1">
    <citation type="submission" date="2017-05" db="EMBL/GenBank/DDBJ databases">
        <title>Thiocyanate degradation by Thiohalobacter thiocyanaticus FOKN1.</title>
        <authorList>
            <person name="Oshiki M."/>
            <person name="Fukushima T."/>
            <person name="Kawano S."/>
            <person name="Nakagawa J."/>
        </authorList>
    </citation>
    <scope>NUCLEOTIDE SEQUENCE [LARGE SCALE GENOMIC DNA]</scope>
    <source>
        <strain evidence="6 7">FOKN1</strain>
    </source>
</reference>
<dbReference type="AlphaFoldDB" id="A0A1Z4VUD0"/>
<dbReference type="InterPro" id="IPR011006">
    <property type="entry name" value="CheY-like_superfamily"/>
</dbReference>
<dbReference type="InterPro" id="IPR052020">
    <property type="entry name" value="Cyclic_di-GMP/3'3'-cGAMP_PDE"/>
</dbReference>
<dbReference type="PROSITE" id="PS51832">
    <property type="entry name" value="HD_GYP"/>
    <property type="match status" value="1"/>
</dbReference>
<evidence type="ECO:0000256" key="2">
    <source>
        <dbReference type="PROSITE-ProRule" id="PRU00169"/>
    </source>
</evidence>
<dbReference type="Pfam" id="PF00072">
    <property type="entry name" value="Response_reg"/>
    <property type="match status" value="1"/>
</dbReference>
<keyword evidence="7" id="KW-1185">Reference proteome</keyword>
<evidence type="ECO:0000259" key="3">
    <source>
        <dbReference type="PROSITE" id="PS50110"/>
    </source>
</evidence>
<keyword evidence="1" id="KW-0378">Hydrolase</keyword>
<evidence type="ECO:0000259" key="5">
    <source>
        <dbReference type="PROSITE" id="PS51832"/>
    </source>
</evidence>
<gene>
    <name evidence="6" type="ORF">FOKN1_2588</name>
</gene>
<comment type="caution">
    <text evidence="2">Lacks conserved residue(s) required for the propagation of feature annotation.</text>
</comment>
<dbReference type="InterPro" id="IPR001789">
    <property type="entry name" value="Sig_transdc_resp-reg_receiver"/>
</dbReference>
<dbReference type="PROSITE" id="PS51831">
    <property type="entry name" value="HD"/>
    <property type="match status" value="1"/>
</dbReference>
<dbReference type="Gene3D" id="1.10.3210.10">
    <property type="entry name" value="Hypothetical protein af1432"/>
    <property type="match status" value="1"/>
</dbReference>
<dbReference type="PANTHER" id="PTHR45228:SF1">
    <property type="entry name" value="CYCLIC DI-GMP PHOSPHODIESTERASE TM_0186"/>
    <property type="match status" value="1"/>
</dbReference>
<dbReference type="Pfam" id="PF13487">
    <property type="entry name" value="HD_5"/>
    <property type="match status" value="1"/>
</dbReference>